<dbReference type="KEGG" id="nfl:COO91_00015"/>
<protein>
    <submittedName>
        <fullName evidence="1">PUA-like domain</fullName>
    </submittedName>
</protein>
<gene>
    <name evidence="1" type="ORF">COO91_00015</name>
    <name evidence="2" type="ORF">COO91_00079</name>
</gene>
<proteinExistence type="predicted"/>
<evidence type="ECO:0000313" key="2">
    <source>
        <dbReference type="EMBL" id="AUB34266.1"/>
    </source>
</evidence>
<dbReference type="KEGG" id="nfl:COO91_00079"/>
<dbReference type="CDD" id="cd06554">
    <property type="entry name" value="ASCH_ASC-1_like"/>
    <property type="match status" value="1"/>
</dbReference>
<name>A0A2K8SH90_9NOSO</name>
<evidence type="ECO:0000313" key="3">
    <source>
        <dbReference type="Proteomes" id="UP000232003"/>
    </source>
</evidence>
<sequence>MRNGLLSVAAILPAPTLESEYCWLRSPGALSSTGKGRPPGLTKQEAGLKNLGAIKSGQVVNPEFLESSYALPLGWTDPQENRSALELLAKMELSELAAPPLETPLIGELRVSDFAALPTLIPYVENQQLQKLKAITLHQPWAYLVGRYKWFETRSWSTNYRGKIAIHAAKKQHDTDEWCSLLEDLLPPVEELVFGAVVAIADLTDCILMTEEFISQQSETELKCGLWEPGRYAWKLENIQILPEPIPARGKQGLWNIELPFALAQPAAGIAPQSLIDRFLEENRDYECTQQSEAEWH</sequence>
<dbReference type="Gene3D" id="2.30.130.30">
    <property type="entry name" value="Hypothetical protein"/>
    <property type="match status" value="1"/>
</dbReference>
<dbReference type="Proteomes" id="UP000232003">
    <property type="component" value="Chromosome"/>
</dbReference>
<keyword evidence="3" id="KW-1185">Reference proteome</keyword>
<evidence type="ECO:0000313" key="1">
    <source>
        <dbReference type="EMBL" id="AUB34205.1"/>
    </source>
</evidence>
<accession>A0A2K8SH90</accession>
<dbReference type="SUPFAM" id="SSF88697">
    <property type="entry name" value="PUA domain-like"/>
    <property type="match status" value="1"/>
</dbReference>
<reference evidence="1 3" key="1">
    <citation type="submission" date="2017-11" db="EMBL/GenBank/DDBJ databases">
        <title>Complete genome of a free-living desiccation-tolerant cyanobacterium and its photosynthetic adaptation to extreme terrestrial habitat.</title>
        <authorList>
            <person name="Shang J."/>
        </authorList>
    </citation>
    <scope>NUCLEOTIDE SEQUENCE [LARGE SCALE GENOMIC DNA]</scope>
    <source>
        <strain evidence="1 3">CCNUN1</strain>
    </source>
</reference>
<dbReference type="InterPro" id="IPR015947">
    <property type="entry name" value="PUA-like_sf"/>
</dbReference>
<organism evidence="1 3">
    <name type="scientific">Nostoc flagelliforme CCNUN1</name>
    <dbReference type="NCBI Taxonomy" id="2038116"/>
    <lineage>
        <taxon>Bacteria</taxon>
        <taxon>Bacillati</taxon>
        <taxon>Cyanobacteriota</taxon>
        <taxon>Cyanophyceae</taxon>
        <taxon>Nostocales</taxon>
        <taxon>Nostocaceae</taxon>
        <taxon>Nostoc</taxon>
    </lineage>
</organism>
<dbReference type="EMBL" id="CP024785">
    <property type="protein sequence ID" value="AUB34205.1"/>
    <property type="molecule type" value="Genomic_DNA"/>
</dbReference>
<dbReference type="AlphaFoldDB" id="A0A2K8SH90"/>
<dbReference type="EMBL" id="CP024785">
    <property type="protein sequence ID" value="AUB34266.1"/>
    <property type="molecule type" value="Genomic_DNA"/>
</dbReference>